<dbReference type="RefSeq" id="WP_163160595.1">
    <property type="nucleotide sequence ID" value="NZ_VKHP01000214.1"/>
</dbReference>
<dbReference type="SUPFAM" id="SSF53474">
    <property type="entry name" value="alpha/beta-Hydrolases"/>
    <property type="match status" value="1"/>
</dbReference>
<dbReference type="Gene3D" id="3.40.50.1820">
    <property type="entry name" value="alpha/beta hydrolase"/>
    <property type="match status" value="1"/>
</dbReference>
<name>A0A6P1BU42_9BRAD</name>
<protein>
    <recommendedName>
        <fullName evidence="3">Alpha/beta hydrolase</fullName>
    </recommendedName>
</protein>
<organism evidence="1 2">
    <name type="scientific">Bradyrhizobium uaiense</name>
    <dbReference type="NCBI Taxonomy" id="2594946"/>
    <lineage>
        <taxon>Bacteria</taxon>
        <taxon>Pseudomonadati</taxon>
        <taxon>Pseudomonadota</taxon>
        <taxon>Alphaproteobacteria</taxon>
        <taxon>Hyphomicrobiales</taxon>
        <taxon>Nitrobacteraceae</taxon>
        <taxon>Bradyrhizobium</taxon>
    </lineage>
</organism>
<accession>A0A6P1BU42</accession>
<reference evidence="1 2" key="1">
    <citation type="journal article" date="2020" name="Arch. Microbiol.">
        <title>Bradyrhizobium uaiense sp. nov., a new highly efficient cowpea symbiont.</title>
        <authorList>
            <person name="Cabral Michel D."/>
            <person name="Azarias Guimaraes A."/>
            <person name="Martins da Costa E."/>
            <person name="Soares de Carvalho T."/>
            <person name="Balsanelli E."/>
            <person name="Willems A."/>
            <person name="Maltempi de Souza E."/>
            <person name="de Souza Moreira F.M."/>
        </authorList>
    </citation>
    <scope>NUCLEOTIDE SEQUENCE [LARGE SCALE GENOMIC DNA]</scope>
    <source>
        <strain evidence="1 2">UFLA 03-164</strain>
    </source>
</reference>
<sequence length="507" mass="56535">MKRRLAVIGIAAIAFVVGLNALVWFLPETPDQNFHPVCTPSTIATADANIKCANEAELVQRRDNCAHGTQPCFGVDTDGWDTDVLGYGKCRSTKNQSCTPAPFRFATIEYKSDGPGIALRWQHEQVQAIKNEIRSLNRVYLVVFVHGWNHDARETPGVELPDLESICVKGSQDANLRFFKDILAKSKWELLRRGDYDRTVLGVYIGWNGGADDYFFPFSIGSRARAADRVGRSEQLADDLMALTSELQNADKSNRALIMGHSLGGRILSRFMLRASQFGNLKPLGPGVLVSTVNPAIGADEFEEYVTLPKQSELPYWINVTSKDDWATGRIFPLAASFGRILGFGRGVSDHIADIRGYLTIGHYRAFQTHRLELTHFQAPDCDPRSGTNAGAHVVGHPDPFMGRTTNWYRLDGDEKSNYRAVYFGCEPDRAIPGCGTDCSAAHYYSRLSIAEAPHKRFHQVSGSMWNLVTDENLIEGDEKHRGRYSSHTAFVQTALNRMLIELLFEN</sequence>
<dbReference type="Proteomes" id="UP000468531">
    <property type="component" value="Unassembled WGS sequence"/>
</dbReference>
<gene>
    <name evidence="1" type="ORF">FNJ47_36045</name>
</gene>
<keyword evidence="2" id="KW-1185">Reference proteome</keyword>
<dbReference type="EMBL" id="VKHP01000214">
    <property type="protein sequence ID" value="NEV01062.1"/>
    <property type="molecule type" value="Genomic_DNA"/>
</dbReference>
<comment type="caution">
    <text evidence="1">The sequence shown here is derived from an EMBL/GenBank/DDBJ whole genome shotgun (WGS) entry which is preliminary data.</text>
</comment>
<evidence type="ECO:0008006" key="3">
    <source>
        <dbReference type="Google" id="ProtNLM"/>
    </source>
</evidence>
<evidence type="ECO:0000313" key="2">
    <source>
        <dbReference type="Proteomes" id="UP000468531"/>
    </source>
</evidence>
<evidence type="ECO:0000313" key="1">
    <source>
        <dbReference type="EMBL" id="NEV01062.1"/>
    </source>
</evidence>
<dbReference type="InterPro" id="IPR029058">
    <property type="entry name" value="AB_hydrolase_fold"/>
</dbReference>
<proteinExistence type="predicted"/>
<dbReference type="AlphaFoldDB" id="A0A6P1BU42"/>